<gene>
    <name evidence="7" type="ORF">K432DRAFT_462387</name>
</gene>
<evidence type="ECO:0000256" key="1">
    <source>
        <dbReference type="ARBA" id="ARBA00004141"/>
    </source>
</evidence>
<dbReference type="GO" id="GO:0005381">
    <property type="term" value="F:iron ion transmembrane transporter activity"/>
    <property type="evidence" value="ECO:0007669"/>
    <property type="project" value="UniProtKB-UniRule"/>
</dbReference>
<keyword evidence="4 6" id="KW-1133">Transmembrane helix</keyword>
<dbReference type="EMBL" id="KV745182">
    <property type="protein sequence ID" value="OCK76760.1"/>
    <property type="molecule type" value="Genomic_DNA"/>
</dbReference>
<comment type="subcellular location">
    <subcellularLocation>
        <location evidence="1 6">Membrane</location>
        <topology evidence="1 6">Multi-pass membrane protein</topology>
    </subcellularLocation>
</comment>
<feature type="transmembrane region" description="Helical" evidence="6">
    <location>
        <begin position="105"/>
        <end position="125"/>
    </location>
</feature>
<accession>A0A8E2JBR0</accession>
<dbReference type="PANTHER" id="PTHR11660:SF57">
    <property type="entry name" value="SOLUTE CARRIER FAMILY 40 MEMBER"/>
    <property type="match status" value="1"/>
</dbReference>
<evidence type="ECO:0000313" key="7">
    <source>
        <dbReference type="EMBL" id="OCK76760.1"/>
    </source>
</evidence>
<evidence type="ECO:0000256" key="3">
    <source>
        <dbReference type="ARBA" id="ARBA00022692"/>
    </source>
</evidence>
<keyword evidence="8" id="KW-1185">Reference proteome</keyword>
<organism evidence="7 8">
    <name type="scientific">Lepidopterella palustris CBS 459.81</name>
    <dbReference type="NCBI Taxonomy" id="1314670"/>
    <lineage>
        <taxon>Eukaryota</taxon>
        <taxon>Fungi</taxon>
        <taxon>Dikarya</taxon>
        <taxon>Ascomycota</taxon>
        <taxon>Pezizomycotina</taxon>
        <taxon>Dothideomycetes</taxon>
        <taxon>Pleosporomycetidae</taxon>
        <taxon>Mytilinidiales</taxon>
        <taxon>Argynnaceae</taxon>
        <taxon>Lepidopterella</taxon>
    </lineage>
</organism>
<keyword evidence="2 6" id="KW-0813">Transport</keyword>
<proteinExistence type="inferred from homology"/>
<dbReference type="PANTHER" id="PTHR11660">
    <property type="entry name" value="SOLUTE CARRIER FAMILY 40 MEMBER"/>
    <property type="match status" value="1"/>
</dbReference>
<feature type="transmembrane region" description="Helical" evidence="6">
    <location>
        <begin position="52"/>
        <end position="70"/>
    </location>
</feature>
<dbReference type="InterPro" id="IPR009716">
    <property type="entry name" value="Ferroportin-1"/>
</dbReference>
<feature type="transmembrane region" description="Helical" evidence="6">
    <location>
        <begin position="149"/>
        <end position="174"/>
    </location>
</feature>
<sequence length="194" mass="21164">MASDPHADKDNAPIYAGTLLPMSVYAFARGLSAITFAPAIGQYIDIGSRLQVVRLSINTQFLLFIWFISANSVPSVVQRLVVVASCVSFYLLTIRVLLGHGEKTGILVLLAFLVCIEKLCSMNLVSVEKDWVVVARCSSPSLTAPPPKMAIIVNSAMNVASVLLEYFAIARVCYGAPELQEPKKMPHLEQPDRI</sequence>
<keyword evidence="5 6" id="KW-0472">Membrane</keyword>
<evidence type="ECO:0000256" key="2">
    <source>
        <dbReference type="ARBA" id="ARBA00022448"/>
    </source>
</evidence>
<keyword evidence="6" id="KW-0406">Ion transport</keyword>
<dbReference type="Pfam" id="PF06963">
    <property type="entry name" value="FPN1"/>
    <property type="match status" value="1"/>
</dbReference>
<dbReference type="Proteomes" id="UP000250266">
    <property type="component" value="Unassembled WGS sequence"/>
</dbReference>
<feature type="transmembrane region" description="Helical" evidence="6">
    <location>
        <begin position="76"/>
        <end position="98"/>
    </location>
</feature>
<evidence type="ECO:0000256" key="4">
    <source>
        <dbReference type="ARBA" id="ARBA00022989"/>
    </source>
</evidence>
<reference evidence="7 8" key="1">
    <citation type="journal article" date="2016" name="Nat. Commun.">
        <title>Ectomycorrhizal ecology is imprinted in the genome of the dominant symbiotic fungus Cenococcum geophilum.</title>
        <authorList>
            <consortium name="DOE Joint Genome Institute"/>
            <person name="Peter M."/>
            <person name="Kohler A."/>
            <person name="Ohm R.A."/>
            <person name="Kuo A."/>
            <person name="Krutzmann J."/>
            <person name="Morin E."/>
            <person name="Arend M."/>
            <person name="Barry K.W."/>
            <person name="Binder M."/>
            <person name="Choi C."/>
            <person name="Clum A."/>
            <person name="Copeland A."/>
            <person name="Grisel N."/>
            <person name="Haridas S."/>
            <person name="Kipfer T."/>
            <person name="LaButti K."/>
            <person name="Lindquist E."/>
            <person name="Lipzen A."/>
            <person name="Maire R."/>
            <person name="Meier B."/>
            <person name="Mihaltcheva S."/>
            <person name="Molinier V."/>
            <person name="Murat C."/>
            <person name="Poggeler S."/>
            <person name="Quandt C.A."/>
            <person name="Sperisen C."/>
            <person name="Tritt A."/>
            <person name="Tisserant E."/>
            <person name="Crous P.W."/>
            <person name="Henrissat B."/>
            <person name="Nehls U."/>
            <person name="Egli S."/>
            <person name="Spatafora J.W."/>
            <person name="Grigoriev I.V."/>
            <person name="Martin F.M."/>
        </authorList>
    </citation>
    <scope>NUCLEOTIDE SEQUENCE [LARGE SCALE GENOMIC DNA]</scope>
    <source>
        <strain evidence="7 8">CBS 459.81</strain>
    </source>
</reference>
<evidence type="ECO:0000256" key="6">
    <source>
        <dbReference type="RuleBase" id="RU365065"/>
    </source>
</evidence>
<comment type="similarity">
    <text evidence="6">Belongs to the ferroportin (FP) (TC 2.A.100) family. SLC40A subfamily.</text>
</comment>
<evidence type="ECO:0000313" key="8">
    <source>
        <dbReference type="Proteomes" id="UP000250266"/>
    </source>
</evidence>
<protein>
    <recommendedName>
        <fullName evidence="6">Solute carrier family 40 member</fullName>
    </recommendedName>
</protein>
<comment type="function">
    <text evidence="6">May be involved in iron transport and iron homeostasis.</text>
</comment>
<comment type="caution">
    <text evidence="6">Lacks conserved residue(s) required for the propagation of feature annotation.</text>
</comment>
<name>A0A8E2JBR0_9PEZI</name>
<keyword evidence="3 6" id="KW-0812">Transmembrane</keyword>
<dbReference type="AlphaFoldDB" id="A0A8E2JBR0"/>
<evidence type="ECO:0000256" key="5">
    <source>
        <dbReference type="ARBA" id="ARBA00023136"/>
    </source>
</evidence>
<dbReference type="GO" id="GO:0016020">
    <property type="term" value="C:membrane"/>
    <property type="evidence" value="ECO:0007669"/>
    <property type="project" value="UniProtKB-SubCell"/>
</dbReference>
<dbReference type="OrthoDB" id="648861at2759"/>
<feature type="transmembrane region" description="Helical" evidence="6">
    <location>
        <begin position="20"/>
        <end position="40"/>
    </location>
</feature>